<feature type="compositionally biased region" description="Acidic residues" evidence="1">
    <location>
        <begin position="182"/>
        <end position="192"/>
    </location>
</feature>
<evidence type="ECO:0000313" key="4">
    <source>
        <dbReference type="Proteomes" id="UP000631114"/>
    </source>
</evidence>
<dbReference type="Proteomes" id="UP000631114">
    <property type="component" value="Unassembled WGS sequence"/>
</dbReference>
<dbReference type="InterPro" id="IPR004332">
    <property type="entry name" value="Transposase_MuDR"/>
</dbReference>
<proteinExistence type="predicted"/>
<comment type="caution">
    <text evidence="3">The sequence shown here is derived from an EMBL/GenBank/DDBJ whole genome shotgun (WGS) entry which is preliminary data.</text>
</comment>
<dbReference type="PANTHER" id="PTHR31973">
    <property type="entry name" value="POLYPROTEIN, PUTATIVE-RELATED"/>
    <property type="match status" value="1"/>
</dbReference>
<gene>
    <name evidence="3" type="ORF">IFM89_015953</name>
</gene>
<reference evidence="3 4" key="1">
    <citation type="submission" date="2020-10" db="EMBL/GenBank/DDBJ databases">
        <title>The Coptis chinensis genome and diversification of protoberbering-type alkaloids.</title>
        <authorList>
            <person name="Wang B."/>
            <person name="Shu S."/>
            <person name="Song C."/>
            <person name="Liu Y."/>
        </authorList>
    </citation>
    <scope>NUCLEOTIDE SEQUENCE [LARGE SCALE GENOMIC DNA]</scope>
    <source>
        <strain evidence="3">HL-2020</strain>
        <tissue evidence="3">Leaf</tissue>
    </source>
</reference>
<protein>
    <recommendedName>
        <fullName evidence="2">Transposase MuDR plant domain-containing protein</fullName>
    </recommendedName>
</protein>
<accession>A0A835HET5</accession>
<dbReference type="Pfam" id="PF03108">
    <property type="entry name" value="DBD_Tnp_Mut"/>
    <property type="match status" value="1"/>
</dbReference>
<feature type="non-terminal residue" evidence="3">
    <location>
        <position position="1"/>
    </location>
</feature>
<name>A0A835HET5_9MAGN</name>
<keyword evidence="4" id="KW-1185">Reference proteome</keyword>
<dbReference type="PANTHER" id="PTHR31973:SF187">
    <property type="entry name" value="MUTATOR TRANSPOSASE MUDRA PROTEIN"/>
    <property type="match status" value="1"/>
</dbReference>
<feature type="domain" description="Transposase MuDR plant" evidence="2">
    <location>
        <begin position="266"/>
        <end position="318"/>
    </location>
</feature>
<evidence type="ECO:0000259" key="2">
    <source>
        <dbReference type="Pfam" id="PF03108"/>
    </source>
</evidence>
<feature type="region of interest" description="Disordered" evidence="1">
    <location>
        <begin position="178"/>
        <end position="203"/>
    </location>
</feature>
<dbReference type="AlphaFoldDB" id="A0A835HET5"/>
<evidence type="ECO:0000313" key="3">
    <source>
        <dbReference type="EMBL" id="KAF9597124.1"/>
    </source>
</evidence>
<organism evidence="3 4">
    <name type="scientific">Coptis chinensis</name>
    <dbReference type="NCBI Taxonomy" id="261450"/>
    <lineage>
        <taxon>Eukaryota</taxon>
        <taxon>Viridiplantae</taxon>
        <taxon>Streptophyta</taxon>
        <taxon>Embryophyta</taxon>
        <taxon>Tracheophyta</taxon>
        <taxon>Spermatophyta</taxon>
        <taxon>Magnoliopsida</taxon>
        <taxon>Ranunculales</taxon>
        <taxon>Ranunculaceae</taxon>
        <taxon>Coptidoideae</taxon>
        <taxon>Coptis</taxon>
    </lineage>
</organism>
<evidence type="ECO:0000256" key="1">
    <source>
        <dbReference type="SAM" id="MobiDB-lite"/>
    </source>
</evidence>
<dbReference type="EMBL" id="JADFTS010000007">
    <property type="protein sequence ID" value="KAF9597124.1"/>
    <property type="molecule type" value="Genomic_DNA"/>
</dbReference>
<sequence>REPFCSAFTMARPLLGKKSFVIHYGENWETTIPGKVNSNDYKGGHNGEPLVLEISDEKVAEDVEGSKNMVESQLPPLDQDFCTQNIHEYLDEQEHASKGLNNVENMVYESDNAKNAELNAELNGKLNGGLNGELNDGLNGKFNGGLNDELNAGSDDEGDKYKYDKTFGPIFGSWMDGGYDSAENESDDDEYDPTNSDYSDNDLDNDIDLMVVDEEVHNLEEELQGSVLANVMGLSRNIYEEDEVAKVVDPVVEKFGLCELKPKISWPTVEACREFFVTMAIKHRFSFRQVRNDRFKVILVCKEPSCKWTVSASITKKDMHTFILRKFHDVHTYEADEKNKNTQAKAPWVAKVFLDKMRGHPDFKPIDIVKEVFNKYRVSISY</sequence>